<evidence type="ECO:0000313" key="4">
    <source>
        <dbReference type="Proteomes" id="UP000834106"/>
    </source>
</evidence>
<proteinExistence type="predicted"/>
<dbReference type="PANTHER" id="PTHR34272:SF1">
    <property type="entry name" value="EXPRESSED PROTEIN"/>
    <property type="match status" value="1"/>
</dbReference>
<organism evidence="3 4">
    <name type="scientific">Fraxinus pennsylvanica</name>
    <dbReference type="NCBI Taxonomy" id="56036"/>
    <lineage>
        <taxon>Eukaryota</taxon>
        <taxon>Viridiplantae</taxon>
        <taxon>Streptophyta</taxon>
        <taxon>Embryophyta</taxon>
        <taxon>Tracheophyta</taxon>
        <taxon>Spermatophyta</taxon>
        <taxon>Magnoliopsida</taxon>
        <taxon>eudicotyledons</taxon>
        <taxon>Gunneridae</taxon>
        <taxon>Pentapetalae</taxon>
        <taxon>asterids</taxon>
        <taxon>lamiids</taxon>
        <taxon>Lamiales</taxon>
        <taxon>Oleaceae</taxon>
        <taxon>Oleeae</taxon>
        <taxon>Fraxinus</taxon>
    </lineage>
</organism>
<keyword evidence="4" id="KW-1185">Reference proteome</keyword>
<evidence type="ECO:0000313" key="3">
    <source>
        <dbReference type="EMBL" id="CAI9786351.1"/>
    </source>
</evidence>
<evidence type="ECO:0000259" key="2">
    <source>
        <dbReference type="Pfam" id="PF23324"/>
    </source>
</evidence>
<dbReference type="Proteomes" id="UP000834106">
    <property type="component" value="Chromosome 22"/>
</dbReference>
<feature type="domain" description="DUF7086" evidence="2">
    <location>
        <begin position="152"/>
        <end position="193"/>
    </location>
</feature>
<protein>
    <recommendedName>
        <fullName evidence="2">DUF7086 domain-containing protein</fullName>
    </recommendedName>
</protein>
<reference evidence="3" key="1">
    <citation type="submission" date="2023-05" db="EMBL/GenBank/DDBJ databases">
        <authorList>
            <person name="Huff M."/>
        </authorList>
    </citation>
    <scope>NUCLEOTIDE SEQUENCE</scope>
</reference>
<dbReference type="Pfam" id="PF23324">
    <property type="entry name" value="DUF7086"/>
    <property type="match status" value="1"/>
</dbReference>
<name>A0AAD2AHS7_9LAMI</name>
<dbReference type="InterPro" id="IPR055513">
    <property type="entry name" value="DUF7086"/>
</dbReference>
<dbReference type="EMBL" id="OU503057">
    <property type="protein sequence ID" value="CAI9786351.1"/>
    <property type="molecule type" value="Genomic_DNA"/>
</dbReference>
<sequence>MGTEEHEINRKRKIDIQDYQISRDVEEEKNDFLTFSKDSEENKNDLLTLSLCPSINSARFFPGKHAPPSPRPPRMPHSMGDEVSQPHISLSIRPPPPPSVVPNGRYRQPVSSGSSNRVRRKPSQLPREGKSATVPAPFPWASNQRATLHSLTNLLSKHIYTISGDVQCKKCEQKYQMEYDLQRKFFEVGKFIA</sequence>
<dbReference type="AlphaFoldDB" id="A0AAD2AHS7"/>
<dbReference type="PANTHER" id="PTHR34272">
    <property type="entry name" value="EXPRESSED PROTEIN"/>
    <property type="match status" value="1"/>
</dbReference>
<feature type="region of interest" description="Disordered" evidence="1">
    <location>
        <begin position="60"/>
        <end position="137"/>
    </location>
</feature>
<gene>
    <name evidence="3" type="ORF">FPE_LOCUS33781</name>
</gene>
<evidence type="ECO:0000256" key="1">
    <source>
        <dbReference type="SAM" id="MobiDB-lite"/>
    </source>
</evidence>
<feature type="compositionally biased region" description="Pro residues" evidence="1">
    <location>
        <begin position="65"/>
        <end position="75"/>
    </location>
</feature>
<accession>A0AAD2AHS7</accession>